<evidence type="ECO:0000313" key="2">
    <source>
        <dbReference type="Proteomes" id="UP000001037"/>
    </source>
</evidence>
<sequence length="118" mass="13304">MDFTTLVSLMEEVRERIRSRLDEPRVREAVSKMLASIDLSQFTPEELAAIVALVASKLLTRYAVAWEHPCHCSAERVRERVRYTYAALVGLVLEEVNKLAEDACKEAASRCAPIAMHT</sequence>
<name>G0EGB4_PYRF1</name>
<organism evidence="1 2">
    <name type="scientific">Pyrolobus fumarii (strain DSM 11204 / 1A)</name>
    <dbReference type="NCBI Taxonomy" id="694429"/>
    <lineage>
        <taxon>Archaea</taxon>
        <taxon>Thermoproteota</taxon>
        <taxon>Thermoprotei</taxon>
        <taxon>Desulfurococcales</taxon>
        <taxon>Pyrodictiaceae</taxon>
        <taxon>Pyrolobus</taxon>
    </lineage>
</organism>
<dbReference type="Proteomes" id="UP000001037">
    <property type="component" value="Chromosome"/>
</dbReference>
<dbReference type="STRING" id="694429.Pyrfu_1280"/>
<dbReference type="AlphaFoldDB" id="G0EGB4"/>
<dbReference type="InParanoid" id="G0EGB4"/>
<proteinExistence type="predicted"/>
<gene>
    <name evidence="1" type="ordered locus">Pyrfu_1280</name>
</gene>
<evidence type="ECO:0000313" key="1">
    <source>
        <dbReference type="EMBL" id="AEM39139.1"/>
    </source>
</evidence>
<protein>
    <submittedName>
        <fullName evidence="1">Uncharacterized protein</fullName>
    </submittedName>
</protein>
<dbReference type="GeneID" id="11138463"/>
<dbReference type="KEGG" id="pfm:Pyrfu_1280"/>
<keyword evidence="2" id="KW-1185">Reference proteome</keyword>
<reference evidence="1 2" key="1">
    <citation type="journal article" date="2011" name="Stand. Genomic Sci.">
        <title>Complete genome sequence of the hyperthermophilic chemolithoautotroph Pyrolobus fumarii type strain (1A).</title>
        <authorList>
            <person name="Anderson I."/>
            <person name="Goker M."/>
            <person name="Nolan M."/>
            <person name="Lucas S."/>
            <person name="Hammon N."/>
            <person name="Deshpande S."/>
            <person name="Cheng J.F."/>
            <person name="Tapia R."/>
            <person name="Han C."/>
            <person name="Goodwin L."/>
            <person name="Pitluck S."/>
            <person name="Huntemann M."/>
            <person name="Liolios K."/>
            <person name="Ivanova N."/>
            <person name="Pagani I."/>
            <person name="Mavromatis K."/>
            <person name="Ovchinikova G."/>
            <person name="Pati A."/>
            <person name="Chen A."/>
            <person name="Palaniappan K."/>
            <person name="Land M."/>
            <person name="Hauser L."/>
            <person name="Brambilla E.M."/>
            <person name="Huber H."/>
            <person name="Yasawong M."/>
            <person name="Rohde M."/>
            <person name="Spring S."/>
            <person name="Abt B."/>
            <person name="Sikorski J."/>
            <person name="Wirth R."/>
            <person name="Detter J.C."/>
            <person name="Woyke T."/>
            <person name="Bristow J."/>
            <person name="Eisen J.A."/>
            <person name="Markowitz V."/>
            <person name="Hugenholtz P."/>
            <person name="Kyrpides N.C."/>
            <person name="Klenk H.P."/>
            <person name="Lapidus A."/>
        </authorList>
    </citation>
    <scope>NUCLEOTIDE SEQUENCE [LARGE SCALE GENOMIC DNA]</scope>
    <source>
        <strain evidence="2">DSM 11204 / 1A</strain>
    </source>
</reference>
<dbReference type="EMBL" id="CP002838">
    <property type="protein sequence ID" value="AEM39139.1"/>
    <property type="molecule type" value="Genomic_DNA"/>
</dbReference>
<dbReference type="HOGENOM" id="CLU_2067895_0_0_2"/>
<accession>G0EGB4</accession>
<dbReference type="RefSeq" id="WP_014026816.1">
    <property type="nucleotide sequence ID" value="NC_015931.1"/>
</dbReference>